<sequence length="471" mass="52266">MSNKTGQKSNVLSTPLNPREVSFIFSYFLTVCFGAMAPKDDNSEESVKLVLSTVPAAEMLSVRAALSWLRLKLESNRLLQLRFIRELFTPHPHAGDKWCIYPSYYFTDYTVGSVENTVSQSRAPTLVFDDENETISEIHAAYDPEKVIKPKTDLGFSLPEPTPEATSHAVFLDAVAGIVFLLSPTTLLRLVISFPLLLPHSRPQPLILPCVSPPPPLVHSVSPPPLFLAGSPSARLSETAEPTFEFQSEPPLLTAINVHHIPPLDAAPFCKSITTKSTHPGGRLARSGGLCVSEASPSLRSVSWPSQFCEILSGLDESYVSRYGNIGVHFLSWSLVCTPSWLIFRNIASPLPRRLCIPIPFESRWTFILSGSVEIYLVSSWNLDVGARAVHARSRSFQTLPFGIINVGFDHFMLVIIHLMLPTVLQWMSKTLLFSFVITCFMFCFMMFIKPSRIPPVLILLPLSLAPNVMV</sequence>
<keyword evidence="1" id="KW-1133">Transmembrane helix</keyword>
<comment type="caution">
    <text evidence="2">The sequence shown here is derived from an EMBL/GenBank/DDBJ whole genome shotgun (WGS) entry which is preliminary data.</text>
</comment>
<dbReference type="EMBL" id="JAGKQM010000017">
    <property type="protein sequence ID" value="KAH0868408.1"/>
    <property type="molecule type" value="Genomic_DNA"/>
</dbReference>
<keyword evidence="3" id="KW-1185">Reference proteome</keyword>
<evidence type="ECO:0000313" key="3">
    <source>
        <dbReference type="Proteomes" id="UP000824890"/>
    </source>
</evidence>
<gene>
    <name evidence="2" type="ORF">HID58_075430</name>
</gene>
<reference evidence="2 3" key="1">
    <citation type="submission" date="2021-05" db="EMBL/GenBank/DDBJ databases">
        <title>Genome Assembly of Synthetic Allotetraploid Brassica napus Reveals Homoeologous Exchanges between Subgenomes.</title>
        <authorList>
            <person name="Davis J.T."/>
        </authorList>
    </citation>
    <scope>NUCLEOTIDE SEQUENCE [LARGE SCALE GENOMIC DNA]</scope>
    <source>
        <strain evidence="3">cv. Da-Ae</strain>
        <tissue evidence="2">Seedling</tissue>
    </source>
</reference>
<evidence type="ECO:0000256" key="1">
    <source>
        <dbReference type="SAM" id="Phobius"/>
    </source>
</evidence>
<keyword evidence="1" id="KW-0472">Membrane</keyword>
<dbReference type="Proteomes" id="UP000824890">
    <property type="component" value="Unassembled WGS sequence"/>
</dbReference>
<evidence type="ECO:0000313" key="2">
    <source>
        <dbReference type="EMBL" id="KAH0868408.1"/>
    </source>
</evidence>
<keyword evidence="1" id="KW-0812">Transmembrane</keyword>
<feature type="transmembrane region" description="Helical" evidence="1">
    <location>
        <begin position="427"/>
        <end position="449"/>
    </location>
</feature>
<organism evidence="2 3">
    <name type="scientific">Brassica napus</name>
    <name type="common">Rape</name>
    <dbReference type="NCBI Taxonomy" id="3708"/>
    <lineage>
        <taxon>Eukaryota</taxon>
        <taxon>Viridiplantae</taxon>
        <taxon>Streptophyta</taxon>
        <taxon>Embryophyta</taxon>
        <taxon>Tracheophyta</taxon>
        <taxon>Spermatophyta</taxon>
        <taxon>Magnoliopsida</taxon>
        <taxon>eudicotyledons</taxon>
        <taxon>Gunneridae</taxon>
        <taxon>Pentapetalae</taxon>
        <taxon>rosids</taxon>
        <taxon>malvids</taxon>
        <taxon>Brassicales</taxon>
        <taxon>Brassicaceae</taxon>
        <taxon>Brassiceae</taxon>
        <taxon>Brassica</taxon>
    </lineage>
</organism>
<accession>A0ABQ7YMA0</accession>
<proteinExistence type="predicted"/>
<name>A0ABQ7YMA0_BRANA</name>
<protein>
    <submittedName>
        <fullName evidence="2">Uncharacterized protein</fullName>
    </submittedName>
</protein>
<feature type="transmembrane region" description="Helical" evidence="1">
    <location>
        <begin position="400"/>
        <end position="421"/>
    </location>
</feature>